<dbReference type="Proteomes" id="UP001607302">
    <property type="component" value="Unassembled WGS sequence"/>
</dbReference>
<keyword evidence="1" id="KW-0812">Transmembrane</keyword>
<reference evidence="2 3" key="1">
    <citation type="journal article" date="2024" name="Ann. Entomol. Soc. Am.">
        <title>Genomic analyses of the southern and eastern yellowjacket wasps (Hymenoptera: Vespidae) reveal evolutionary signatures of social life.</title>
        <authorList>
            <person name="Catto M.A."/>
            <person name="Caine P.B."/>
            <person name="Orr S.E."/>
            <person name="Hunt B.G."/>
            <person name="Goodisman M.A.D."/>
        </authorList>
    </citation>
    <scope>NUCLEOTIDE SEQUENCE [LARGE SCALE GENOMIC DNA]</scope>
    <source>
        <strain evidence="2">233</strain>
        <tissue evidence="2">Head and thorax</tissue>
    </source>
</reference>
<comment type="caution">
    <text evidence="2">The sequence shown here is derived from an EMBL/GenBank/DDBJ whole genome shotgun (WGS) entry which is preliminary data.</text>
</comment>
<keyword evidence="1" id="KW-0472">Membrane</keyword>
<name>A0ABD1ZZ80_VESSQ</name>
<evidence type="ECO:0000256" key="1">
    <source>
        <dbReference type="SAM" id="Phobius"/>
    </source>
</evidence>
<keyword evidence="3" id="KW-1185">Reference proteome</keyword>
<accession>A0ABD1ZZ80</accession>
<feature type="transmembrane region" description="Helical" evidence="1">
    <location>
        <begin position="36"/>
        <end position="56"/>
    </location>
</feature>
<dbReference type="AlphaFoldDB" id="A0ABD1ZZ80"/>
<dbReference type="EMBL" id="JAUDFV010000165">
    <property type="protein sequence ID" value="KAL2712775.1"/>
    <property type="molecule type" value="Genomic_DNA"/>
</dbReference>
<evidence type="ECO:0000313" key="2">
    <source>
        <dbReference type="EMBL" id="KAL2712775.1"/>
    </source>
</evidence>
<sequence length="107" mass="12309">MRKLLILEMAIAIFIVLTRRDLDAPNANYKLSLRKFLSLLSNISFFLTFFSCLLIFPENRARARARAISANSKRDVNNRGMEPNGTMIESVLFENSWRREATDPIVS</sequence>
<proteinExistence type="predicted"/>
<keyword evidence="1" id="KW-1133">Transmembrane helix</keyword>
<protein>
    <submittedName>
        <fullName evidence="2">Uncharacterized protein</fullName>
    </submittedName>
</protein>
<gene>
    <name evidence="2" type="ORF">V1478_017730</name>
</gene>
<evidence type="ECO:0000313" key="3">
    <source>
        <dbReference type="Proteomes" id="UP001607302"/>
    </source>
</evidence>
<organism evidence="2 3">
    <name type="scientific">Vespula squamosa</name>
    <name type="common">Southern yellow jacket</name>
    <name type="synonym">Wasp</name>
    <dbReference type="NCBI Taxonomy" id="30214"/>
    <lineage>
        <taxon>Eukaryota</taxon>
        <taxon>Metazoa</taxon>
        <taxon>Ecdysozoa</taxon>
        <taxon>Arthropoda</taxon>
        <taxon>Hexapoda</taxon>
        <taxon>Insecta</taxon>
        <taxon>Pterygota</taxon>
        <taxon>Neoptera</taxon>
        <taxon>Endopterygota</taxon>
        <taxon>Hymenoptera</taxon>
        <taxon>Apocrita</taxon>
        <taxon>Aculeata</taxon>
        <taxon>Vespoidea</taxon>
        <taxon>Vespidae</taxon>
        <taxon>Vespinae</taxon>
        <taxon>Vespula</taxon>
    </lineage>
</organism>